<dbReference type="RefSeq" id="WP_278157295.1">
    <property type="nucleotide sequence ID" value="NZ_CP121252.1"/>
</dbReference>
<gene>
    <name evidence="2" type="ORF">P8192_12175</name>
</gene>
<evidence type="ECO:0000256" key="1">
    <source>
        <dbReference type="SAM" id="Phobius"/>
    </source>
</evidence>
<evidence type="ECO:0000313" key="2">
    <source>
        <dbReference type="EMBL" id="WFP16136.1"/>
    </source>
</evidence>
<feature type="transmembrane region" description="Helical" evidence="1">
    <location>
        <begin position="7"/>
        <end position="29"/>
    </location>
</feature>
<sequence>MLNRIAYLALVLGLYAVAVAGMVGLVAWMFDRPFLEAAGNVWLAIVLFLGVAIYHGLRHDLS</sequence>
<accession>A0ABY8H5B8</accession>
<reference evidence="2 3" key="1">
    <citation type="submission" date="2023-04" db="EMBL/GenBank/DDBJ databases">
        <title>Funneling lignin-derived compounds into biodiesel using alkali-halophilic Citricoccus sp. P2.</title>
        <authorList>
            <person name="Luo C.-B."/>
        </authorList>
    </citation>
    <scope>NUCLEOTIDE SEQUENCE [LARGE SCALE GENOMIC DNA]</scope>
    <source>
        <strain evidence="2 3">P2</strain>
    </source>
</reference>
<evidence type="ECO:0000313" key="3">
    <source>
        <dbReference type="Proteomes" id="UP001219037"/>
    </source>
</evidence>
<name>A0ABY8H5B8_9MICC</name>
<keyword evidence="1" id="KW-0812">Transmembrane</keyword>
<dbReference type="EMBL" id="CP121252">
    <property type="protein sequence ID" value="WFP16136.1"/>
    <property type="molecule type" value="Genomic_DNA"/>
</dbReference>
<organism evidence="2 3">
    <name type="scientific">Citricoccus muralis</name>
    <dbReference type="NCBI Taxonomy" id="169134"/>
    <lineage>
        <taxon>Bacteria</taxon>
        <taxon>Bacillati</taxon>
        <taxon>Actinomycetota</taxon>
        <taxon>Actinomycetes</taxon>
        <taxon>Micrococcales</taxon>
        <taxon>Micrococcaceae</taxon>
        <taxon>Citricoccus</taxon>
    </lineage>
</organism>
<dbReference type="Proteomes" id="UP001219037">
    <property type="component" value="Chromosome"/>
</dbReference>
<keyword evidence="1" id="KW-0472">Membrane</keyword>
<keyword evidence="3" id="KW-1185">Reference proteome</keyword>
<feature type="transmembrane region" description="Helical" evidence="1">
    <location>
        <begin position="41"/>
        <end position="57"/>
    </location>
</feature>
<proteinExistence type="predicted"/>
<keyword evidence="1" id="KW-1133">Transmembrane helix</keyword>
<protein>
    <submittedName>
        <fullName evidence="2">Uncharacterized protein</fullName>
    </submittedName>
</protein>